<dbReference type="Pfam" id="PF08924">
    <property type="entry name" value="Rv2525c_GlyHyd-like"/>
    <property type="match status" value="1"/>
</dbReference>
<evidence type="ECO:0000313" key="4">
    <source>
        <dbReference type="Proteomes" id="UP000641932"/>
    </source>
</evidence>
<proteinExistence type="predicted"/>
<evidence type="ECO:0000259" key="2">
    <source>
        <dbReference type="Pfam" id="PF08924"/>
    </source>
</evidence>
<dbReference type="SUPFAM" id="SSF51445">
    <property type="entry name" value="(Trans)glycosidases"/>
    <property type="match status" value="1"/>
</dbReference>
<keyword evidence="4" id="KW-1185">Reference proteome</keyword>
<feature type="signal peptide" evidence="1">
    <location>
        <begin position="1"/>
        <end position="26"/>
    </location>
</feature>
<gene>
    <name evidence="3" type="ORF">GCM10012280_23010</name>
</gene>
<sequence>MRRFTARAALILAAMACLLTATPSTAPPTTIDATPAGQALHVRQALDASRTLDARQGPKPARTTGDLRAKGARIYSGRGFDTCTAPSLGVLTAWRRSSPYRAVGIYFGGRARACAQPRLTRAWVRSADRLGWRILPLYMGSQPPCAWSSKKRKYPITHPSRDGRREALDAVSRARALGIDRRSPLYLDIEGYGVTKLTCARKVLSYTQAWNKTVRSKGYFTGFYSSASAGVMHMAAALAAGKGNLPDVLWFARWNSLATLTEPLVSRSRWIPHRRVHQYKGNVKERHGGRTLLIDRNRVDAPVAIVKKK</sequence>
<dbReference type="Gene3D" id="3.20.20.80">
    <property type="entry name" value="Glycosidases"/>
    <property type="match status" value="1"/>
</dbReference>
<dbReference type="InterPro" id="IPR017853">
    <property type="entry name" value="GH"/>
</dbReference>
<name>A0A918DX20_9ACTN</name>
<feature type="domain" description="Rv2525c-like glycoside hydrolase-like" evidence="2">
    <location>
        <begin position="93"/>
        <end position="299"/>
    </location>
</feature>
<protein>
    <recommendedName>
        <fullName evidence="2">Rv2525c-like glycoside hydrolase-like domain-containing protein</fullName>
    </recommendedName>
</protein>
<dbReference type="InterPro" id="IPR015020">
    <property type="entry name" value="Rv2525c-like_Glyco_Hydro-like"/>
</dbReference>
<dbReference type="AlphaFoldDB" id="A0A918DX20"/>
<comment type="caution">
    <text evidence="3">The sequence shown here is derived from an EMBL/GenBank/DDBJ whole genome shotgun (WGS) entry which is preliminary data.</text>
</comment>
<feature type="chain" id="PRO_5037506303" description="Rv2525c-like glycoside hydrolase-like domain-containing protein" evidence="1">
    <location>
        <begin position="27"/>
        <end position="309"/>
    </location>
</feature>
<reference evidence="3" key="1">
    <citation type="journal article" date="2014" name="Int. J. Syst. Evol. Microbiol.">
        <title>Complete genome sequence of Corynebacterium casei LMG S-19264T (=DSM 44701T), isolated from a smear-ripened cheese.</title>
        <authorList>
            <consortium name="US DOE Joint Genome Institute (JGI-PGF)"/>
            <person name="Walter F."/>
            <person name="Albersmeier A."/>
            <person name="Kalinowski J."/>
            <person name="Ruckert C."/>
        </authorList>
    </citation>
    <scope>NUCLEOTIDE SEQUENCE</scope>
    <source>
        <strain evidence="3">CGMCC 4.7201</strain>
    </source>
</reference>
<dbReference type="Proteomes" id="UP000641932">
    <property type="component" value="Unassembled WGS sequence"/>
</dbReference>
<keyword evidence="1" id="KW-0732">Signal</keyword>
<evidence type="ECO:0000313" key="3">
    <source>
        <dbReference type="EMBL" id="GGO86570.1"/>
    </source>
</evidence>
<evidence type="ECO:0000256" key="1">
    <source>
        <dbReference type="SAM" id="SignalP"/>
    </source>
</evidence>
<reference evidence="3" key="2">
    <citation type="submission" date="2020-09" db="EMBL/GenBank/DDBJ databases">
        <authorList>
            <person name="Sun Q."/>
            <person name="Zhou Y."/>
        </authorList>
    </citation>
    <scope>NUCLEOTIDE SEQUENCE</scope>
    <source>
        <strain evidence="3">CGMCC 4.7201</strain>
    </source>
</reference>
<accession>A0A918DX20</accession>
<organism evidence="3 4">
    <name type="scientific">Wenjunlia tyrosinilytica</name>
    <dbReference type="NCBI Taxonomy" id="1544741"/>
    <lineage>
        <taxon>Bacteria</taxon>
        <taxon>Bacillati</taxon>
        <taxon>Actinomycetota</taxon>
        <taxon>Actinomycetes</taxon>
        <taxon>Kitasatosporales</taxon>
        <taxon>Streptomycetaceae</taxon>
        <taxon>Wenjunlia</taxon>
    </lineage>
</organism>
<dbReference type="EMBL" id="BMMS01000008">
    <property type="protein sequence ID" value="GGO86570.1"/>
    <property type="molecule type" value="Genomic_DNA"/>
</dbReference>
<dbReference type="RefSeq" id="WP_229698331.1">
    <property type="nucleotide sequence ID" value="NZ_BMMS01000008.1"/>
</dbReference>